<dbReference type="InterPro" id="IPR022742">
    <property type="entry name" value="Hydrolase_4"/>
</dbReference>
<reference evidence="2" key="1">
    <citation type="submission" date="2020-08" db="EMBL/GenBank/DDBJ databases">
        <title>Genome public.</title>
        <authorList>
            <person name="Liu C."/>
            <person name="Sun Q."/>
        </authorList>
    </citation>
    <scope>NUCLEOTIDE SEQUENCE</scope>
    <source>
        <strain evidence="2">NSJ-15</strain>
    </source>
</reference>
<dbReference type="EMBL" id="JACRTL010000001">
    <property type="protein sequence ID" value="MBC8610011.1"/>
    <property type="molecule type" value="Genomic_DNA"/>
</dbReference>
<dbReference type="RefSeq" id="WP_154824576.1">
    <property type="nucleotide sequence ID" value="NZ_JACRTL010000001.1"/>
</dbReference>
<dbReference type="Pfam" id="PF12146">
    <property type="entry name" value="Hydrolase_4"/>
    <property type="match status" value="1"/>
</dbReference>
<proteinExistence type="predicted"/>
<dbReference type="AlphaFoldDB" id="A0A8J6NZ77"/>
<dbReference type="InterPro" id="IPR051044">
    <property type="entry name" value="MAG_DAG_Lipase"/>
</dbReference>
<name>A0A8J6NZ77_9FIRM</name>
<comment type="caution">
    <text evidence="2">The sequence shown here is derived from an EMBL/GenBank/DDBJ whole genome shotgun (WGS) entry which is preliminary data.</text>
</comment>
<dbReference type="PANTHER" id="PTHR11614">
    <property type="entry name" value="PHOSPHOLIPASE-RELATED"/>
    <property type="match status" value="1"/>
</dbReference>
<dbReference type="Gene3D" id="3.40.50.1820">
    <property type="entry name" value="alpha/beta hydrolase"/>
    <property type="match status" value="1"/>
</dbReference>
<protein>
    <submittedName>
        <fullName evidence="2">Lysophospholipase</fullName>
    </submittedName>
</protein>
<accession>A0A8J6NZ77</accession>
<dbReference type="Proteomes" id="UP000632659">
    <property type="component" value="Unassembled WGS sequence"/>
</dbReference>
<evidence type="ECO:0000259" key="1">
    <source>
        <dbReference type="Pfam" id="PF12146"/>
    </source>
</evidence>
<gene>
    <name evidence="2" type="ORF">H8702_02600</name>
</gene>
<dbReference type="InterPro" id="IPR029058">
    <property type="entry name" value="AB_hydrolase_fold"/>
</dbReference>
<organism evidence="2 3">
    <name type="scientific">Massiliimalia timonensis</name>
    <dbReference type="NCBI Taxonomy" id="1987501"/>
    <lineage>
        <taxon>Bacteria</taxon>
        <taxon>Bacillati</taxon>
        <taxon>Bacillota</taxon>
        <taxon>Clostridia</taxon>
        <taxon>Eubacteriales</taxon>
        <taxon>Oscillospiraceae</taxon>
        <taxon>Massiliimalia</taxon>
    </lineage>
</organism>
<sequence length="316" mass="35870">MSRAMYRSNFLSSNQKDRIAYYVFQADPLTQPPKAVIQISHGMCEYFLRYSDFASFLVDHGYAVCGNDHLGHGDSVPSDKYLGYFAPEKGWNYLVEDVHRLTVLMKGRFPNVPIILLGHSMGSFIARLYLDRYSQELAGCMIVGTNGGNPFTAVGISLAKQIKAVKGEFYRSDLLQKMMNAGFNSKYAEHYSIYDWLSRDKQVVDQFAADEKCGFTFTTSGFLDLFTMIQMISRSSWGENIRKDLPLYLFAGAADPVGGHGKGVEKVSRHLKQLGIRDVECKLYPEARHEVLNELNKQEVYQDCLDWLNRHGFGEN</sequence>
<evidence type="ECO:0000313" key="3">
    <source>
        <dbReference type="Proteomes" id="UP000632659"/>
    </source>
</evidence>
<keyword evidence="3" id="KW-1185">Reference proteome</keyword>
<feature type="domain" description="Serine aminopeptidase S33" evidence="1">
    <location>
        <begin position="31"/>
        <end position="295"/>
    </location>
</feature>
<evidence type="ECO:0000313" key="2">
    <source>
        <dbReference type="EMBL" id="MBC8610011.1"/>
    </source>
</evidence>
<dbReference type="SUPFAM" id="SSF53474">
    <property type="entry name" value="alpha/beta-Hydrolases"/>
    <property type="match status" value="1"/>
</dbReference>